<feature type="region of interest" description="Disordered" evidence="1">
    <location>
        <begin position="31"/>
        <end position="171"/>
    </location>
</feature>
<organism evidence="2">
    <name type="scientific">bioreactor metagenome</name>
    <dbReference type="NCBI Taxonomy" id="1076179"/>
    <lineage>
        <taxon>unclassified sequences</taxon>
        <taxon>metagenomes</taxon>
        <taxon>ecological metagenomes</taxon>
    </lineage>
</organism>
<feature type="compositionally biased region" description="Basic and acidic residues" evidence="1">
    <location>
        <begin position="102"/>
        <end position="129"/>
    </location>
</feature>
<protein>
    <submittedName>
        <fullName evidence="2">Uncharacterized protein</fullName>
    </submittedName>
</protein>
<dbReference type="AlphaFoldDB" id="A0A644XJ83"/>
<accession>A0A644XJ83</accession>
<comment type="caution">
    <text evidence="2">The sequence shown here is derived from an EMBL/GenBank/DDBJ whole genome shotgun (WGS) entry which is preliminary data.</text>
</comment>
<gene>
    <name evidence="2" type="ORF">SDC9_62640</name>
</gene>
<evidence type="ECO:0000256" key="1">
    <source>
        <dbReference type="SAM" id="MobiDB-lite"/>
    </source>
</evidence>
<name>A0A644XJ83_9ZZZZ</name>
<evidence type="ECO:0000313" key="2">
    <source>
        <dbReference type="EMBL" id="MPM16262.1"/>
    </source>
</evidence>
<feature type="compositionally biased region" description="Basic and acidic residues" evidence="1">
    <location>
        <begin position="74"/>
        <end position="91"/>
    </location>
</feature>
<dbReference type="EMBL" id="VSSQ01002579">
    <property type="protein sequence ID" value="MPM16262.1"/>
    <property type="molecule type" value="Genomic_DNA"/>
</dbReference>
<feature type="compositionally biased region" description="Basic residues" evidence="1">
    <location>
        <begin position="133"/>
        <end position="145"/>
    </location>
</feature>
<reference evidence="2" key="1">
    <citation type="submission" date="2019-08" db="EMBL/GenBank/DDBJ databases">
        <authorList>
            <person name="Kucharzyk K."/>
            <person name="Murdoch R.W."/>
            <person name="Higgins S."/>
            <person name="Loffler F."/>
        </authorList>
    </citation>
    <scope>NUCLEOTIDE SEQUENCE</scope>
</reference>
<feature type="compositionally biased region" description="Basic and acidic residues" evidence="1">
    <location>
        <begin position="31"/>
        <end position="51"/>
    </location>
</feature>
<feature type="compositionally biased region" description="Basic residues" evidence="1">
    <location>
        <begin position="92"/>
        <end position="101"/>
    </location>
</feature>
<proteinExistence type="predicted"/>
<sequence length="259" mass="30827">MRHRVLTQKARLTARFRLIPFYPLVNPKRSVEQSLDRRQGGDGHAEQRIHADGQAVVDQRIYPGVGKPVGKARVLKEDRAGNGRGQHAAESRHRRTQRHVFRKEARDAHERERHEVVQHELDGMHDVRALNHLQKRKRKRRRKAVHGAEVRRVRKDGQHGNQRDRAPERKRKELEIAQHERQRQAQCTIDELLRFVERRFRRFRNSRGGFVLFAVENHQREQAEKDDPRDDEHDELDSFERGEFVKQFELHDSFSPFCN</sequence>
<feature type="compositionally biased region" description="Basic and acidic residues" evidence="1">
    <location>
        <begin position="146"/>
        <end position="171"/>
    </location>
</feature>